<evidence type="ECO:0000256" key="1">
    <source>
        <dbReference type="SAM" id="MobiDB-lite"/>
    </source>
</evidence>
<organism evidence="3 4">
    <name type="scientific">Stieleria magnilauensis</name>
    <dbReference type="NCBI Taxonomy" id="2527963"/>
    <lineage>
        <taxon>Bacteria</taxon>
        <taxon>Pseudomonadati</taxon>
        <taxon>Planctomycetota</taxon>
        <taxon>Planctomycetia</taxon>
        <taxon>Pirellulales</taxon>
        <taxon>Pirellulaceae</taxon>
        <taxon>Stieleria</taxon>
    </lineage>
</organism>
<evidence type="ECO:0000256" key="2">
    <source>
        <dbReference type="SAM" id="Phobius"/>
    </source>
</evidence>
<accession>A0ABX5Y3K8</accession>
<evidence type="ECO:0000313" key="3">
    <source>
        <dbReference type="EMBL" id="QDV88875.1"/>
    </source>
</evidence>
<feature type="compositionally biased region" description="Basic and acidic residues" evidence="1">
    <location>
        <begin position="158"/>
        <end position="172"/>
    </location>
</feature>
<dbReference type="Pfam" id="PF04186">
    <property type="entry name" value="FxsA"/>
    <property type="match status" value="1"/>
</dbReference>
<protein>
    <submittedName>
        <fullName evidence="3">Phage T7 F exclusion suppressor FxsA</fullName>
    </submittedName>
</protein>
<feature type="transmembrane region" description="Helical" evidence="2">
    <location>
        <begin position="76"/>
        <end position="101"/>
    </location>
</feature>
<dbReference type="InterPro" id="IPR007313">
    <property type="entry name" value="FxsA"/>
</dbReference>
<reference evidence="3 4" key="1">
    <citation type="submission" date="2019-02" db="EMBL/GenBank/DDBJ databases">
        <title>Deep-cultivation of Planctomycetes and their phenomic and genomic characterization uncovers novel biology.</title>
        <authorList>
            <person name="Wiegand S."/>
            <person name="Jogler M."/>
            <person name="Boedeker C."/>
            <person name="Pinto D."/>
            <person name="Vollmers J."/>
            <person name="Rivas-Marin E."/>
            <person name="Kohn T."/>
            <person name="Peeters S.H."/>
            <person name="Heuer A."/>
            <person name="Rast P."/>
            <person name="Oberbeckmann S."/>
            <person name="Bunk B."/>
            <person name="Jeske O."/>
            <person name="Meyerdierks A."/>
            <person name="Storesund J.E."/>
            <person name="Kallscheuer N."/>
            <person name="Luecker S."/>
            <person name="Lage O.M."/>
            <person name="Pohl T."/>
            <person name="Merkel B.J."/>
            <person name="Hornburger P."/>
            <person name="Mueller R.-W."/>
            <person name="Bruemmer F."/>
            <person name="Labrenz M."/>
            <person name="Spormann A.M."/>
            <person name="Op den Camp H."/>
            <person name="Overmann J."/>
            <person name="Amann R."/>
            <person name="Jetten M.S.M."/>
            <person name="Mascher T."/>
            <person name="Medema M.H."/>
            <person name="Devos D.P."/>
            <person name="Kaster A.-K."/>
            <person name="Ovreas L."/>
            <person name="Rohde M."/>
            <person name="Galperin M.Y."/>
            <person name="Jogler C."/>
        </authorList>
    </citation>
    <scope>NUCLEOTIDE SEQUENCE [LARGE SCALE GENOMIC DNA]</scope>
    <source>
        <strain evidence="3 4">TBK1r</strain>
    </source>
</reference>
<proteinExistence type="predicted"/>
<feature type="transmembrane region" description="Helical" evidence="2">
    <location>
        <begin position="27"/>
        <end position="47"/>
    </location>
</feature>
<dbReference type="Proteomes" id="UP000318081">
    <property type="component" value="Chromosome"/>
</dbReference>
<dbReference type="EMBL" id="CP036432">
    <property type="protein sequence ID" value="QDV88875.1"/>
    <property type="molecule type" value="Genomic_DNA"/>
</dbReference>
<keyword evidence="2" id="KW-1133">Transmembrane helix</keyword>
<keyword evidence="4" id="KW-1185">Reference proteome</keyword>
<keyword evidence="2" id="KW-0472">Membrane</keyword>
<gene>
    <name evidence="3" type="ORF">TBK1r_79100</name>
</gene>
<dbReference type="NCBIfam" id="NF008528">
    <property type="entry name" value="PRK11463.1-2"/>
    <property type="match status" value="1"/>
</dbReference>
<feature type="region of interest" description="Disordered" evidence="1">
    <location>
        <begin position="152"/>
        <end position="172"/>
    </location>
</feature>
<dbReference type="PANTHER" id="PTHR35335:SF1">
    <property type="entry name" value="UPF0716 PROTEIN FXSA"/>
    <property type="match status" value="1"/>
</dbReference>
<keyword evidence="2" id="KW-0812">Transmembrane</keyword>
<dbReference type="RefSeq" id="WP_145221675.1">
    <property type="nucleotide sequence ID" value="NZ_CP036432.1"/>
</dbReference>
<sequence length="172" mass="18389">MLLRLLLLFITVPLVELYLLLQLAGFTGAGPTFLLVIITGIIGSWLAKREGLIAWQKFQLALAEGRMPSREIQDGLMIVFSAALLLTPGLLTDIVGFVMLVPVGRNLIRKFVLSRLFRGFGSGGFGSGGSGSGGSGSGGFGSVHVHTKTTFESTPLHPFDDSKTIEGRATRR</sequence>
<dbReference type="PANTHER" id="PTHR35335">
    <property type="entry name" value="UPF0716 PROTEIN FXSA"/>
    <property type="match status" value="1"/>
</dbReference>
<evidence type="ECO:0000313" key="4">
    <source>
        <dbReference type="Proteomes" id="UP000318081"/>
    </source>
</evidence>
<name>A0ABX5Y3K8_9BACT</name>